<dbReference type="EMBL" id="QZDH01000051">
    <property type="protein sequence ID" value="RJL48719.1"/>
    <property type="molecule type" value="Genomic_DNA"/>
</dbReference>
<evidence type="ECO:0000313" key="4">
    <source>
        <dbReference type="Proteomes" id="UP000283655"/>
    </source>
</evidence>
<dbReference type="GO" id="GO:0004553">
    <property type="term" value="F:hydrolase activity, hydrolyzing O-glycosyl compounds"/>
    <property type="evidence" value="ECO:0007669"/>
    <property type="project" value="InterPro"/>
</dbReference>
<name>A0A419ASF3_PECCA</name>
<keyword evidence="3" id="KW-0378">Hydrolase</keyword>
<dbReference type="AlphaFoldDB" id="A0A419ASF3"/>
<feature type="domain" description="GH16" evidence="2">
    <location>
        <begin position="20"/>
        <end position="264"/>
    </location>
</feature>
<organism evidence="3 4">
    <name type="scientific">Pectobacterium carotovorum</name>
    <name type="common">Erwinia carotovora</name>
    <dbReference type="NCBI Taxonomy" id="554"/>
    <lineage>
        <taxon>Bacteria</taxon>
        <taxon>Pseudomonadati</taxon>
        <taxon>Pseudomonadota</taxon>
        <taxon>Gammaproteobacteria</taxon>
        <taxon>Enterobacterales</taxon>
        <taxon>Pectobacteriaceae</taxon>
        <taxon>Pectobacterium</taxon>
    </lineage>
</organism>
<evidence type="ECO:0000313" key="3">
    <source>
        <dbReference type="EMBL" id="RJL48719.1"/>
    </source>
</evidence>
<comment type="caution">
    <text evidence="3">The sequence shown here is derived from an EMBL/GenBank/DDBJ whole genome shotgun (WGS) entry which is preliminary data.</text>
</comment>
<accession>A0A419ASF3</accession>
<protein>
    <submittedName>
        <fullName evidence="3">Glycosyl hydrolase family protein</fullName>
    </submittedName>
</protein>
<sequence>MRCEMNKILFIITLLFYNGASYAIPPQFSSQPSFEDNFHTNNLDETKWIYRYLGKRNFCINDKSAFSIQNNILKITTYTTKNEKGEMNNYCGMIATDGKFKQQYGYWEASIRFNSIQGVQAAFWIQSATIGEDISNPEKSGVEIDVFEHLAEAKANEYDSAIHWNGYGDAHKYWSKKYTGANINDGKFHTFSVAWTPAGYTFYLDNKEVEHVSAKVAPISTAEQYIILSTEVPRKNYPSSGFGNINESKSTLEIKYVKVYPLKK</sequence>
<proteinExistence type="inferred from homology"/>
<evidence type="ECO:0000259" key="2">
    <source>
        <dbReference type="PROSITE" id="PS51762"/>
    </source>
</evidence>
<dbReference type="InterPro" id="IPR013320">
    <property type="entry name" value="ConA-like_dom_sf"/>
</dbReference>
<comment type="similarity">
    <text evidence="1">Belongs to the glycosyl hydrolase 16 family.</text>
</comment>
<dbReference type="PANTHER" id="PTHR10963">
    <property type="entry name" value="GLYCOSYL HYDROLASE-RELATED"/>
    <property type="match status" value="1"/>
</dbReference>
<evidence type="ECO:0000256" key="1">
    <source>
        <dbReference type="ARBA" id="ARBA00006865"/>
    </source>
</evidence>
<dbReference type="Pfam" id="PF00722">
    <property type="entry name" value="Glyco_hydro_16"/>
    <property type="match status" value="1"/>
</dbReference>
<dbReference type="PANTHER" id="PTHR10963:SF55">
    <property type="entry name" value="GLYCOSIDE HYDROLASE FAMILY 16 PROTEIN"/>
    <property type="match status" value="1"/>
</dbReference>
<reference evidence="3 4" key="1">
    <citation type="submission" date="2018-09" db="EMBL/GenBank/DDBJ databases">
        <title>Phylogenetic diversity of Pectobacterium and Dickeya strains causing blackleg disease of potato in Morocco.</title>
        <authorList>
            <person name="Oulghazi S."/>
            <person name="Moumni M."/>
            <person name="Faure D."/>
        </authorList>
    </citation>
    <scope>NUCLEOTIDE SEQUENCE [LARGE SCALE GENOMIC DNA]</scope>
    <source>
        <strain evidence="3 4">S1.15.11.2D</strain>
    </source>
</reference>
<dbReference type="InterPro" id="IPR050546">
    <property type="entry name" value="Glycosyl_Hydrlase_16"/>
</dbReference>
<dbReference type="Gene3D" id="2.60.120.200">
    <property type="match status" value="1"/>
</dbReference>
<dbReference type="InterPro" id="IPR000757">
    <property type="entry name" value="Beta-glucanase-like"/>
</dbReference>
<dbReference type="CDD" id="cd00413">
    <property type="entry name" value="Glyco_hydrolase_16"/>
    <property type="match status" value="1"/>
</dbReference>
<gene>
    <name evidence="3" type="ORF">D5071_17580</name>
</gene>
<dbReference type="PROSITE" id="PS51762">
    <property type="entry name" value="GH16_2"/>
    <property type="match status" value="1"/>
</dbReference>
<dbReference type="SUPFAM" id="SSF49899">
    <property type="entry name" value="Concanavalin A-like lectins/glucanases"/>
    <property type="match status" value="1"/>
</dbReference>
<dbReference type="GO" id="GO:0005975">
    <property type="term" value="P:carbohydrate metabolic process"/>
    <property type="evidence" value="ECO:0007669"/>
    <property type="project" value="InterPro"/>
</dbReference>
<dbReference type="Proteomes" id="UP000283655">
    <property type="component" value="Unassembled WGS sequence"/>
</dbReference>